<proteinExistence type="predicted"/>
<comment type="caution">
    <text evidence="4">The sequence shown here is derived from an EMBL/GenBank/DDBJ whole genome shotgun (WGS) entry which is preliminary data.</text>
</comment>
<sequence length="348" mass="40084">MRYFFFLFIWLSAYGVHGQTKLRHEADSLLSAFNYSAAATLYSQLQSSNDSVAAFRHLAQCLHKQGNYLGESRTLLRIPCDSLTHNDMRQLYYSYSNTQDSVGMDTWGRRILQLFPYDADIITSVVADLIQKNDVDSARLLAMHYLEKDTTNLNVLRQYAYSCYLLGDYAEAQRSYVSLYRNGWKGYEINLILGICYGEMGDANNAYNHLFIANQLKRGKDILVLKMLAKNSLKIGMVKEAVNYMEQAIKLAVPDSITVFGMYNSLAEAHFYLHDYEQAIIAFTNALKYNPTNALTYYNIAQMYNGLKDEVRMTKYYKLFLSYSSTLKNTDDNKEMIERVKAFLAEKK</sequence>
<evidence type="ECO:0000313" key="5">
    <source>
        <dbReference type="Proteomes" id="UP000029556"/>
    </source>
</evidence>
<evidence type="ECO:0000256" key="3">
    <source>
        <dbReference type="PROSITE-ProRule" id="PRU00339"/>
    </source>
</evidence>
<gene>
    <name evidence="4" type="ORF">HMPREF2137_08925</name>
</gene>
<evidence type="ECO:0000256" key="1">
    <source>
        <dbReference type="ARBA" id="ARBA00022737"/>
    </source>
</evidence>
<keyword evidence="1" id="KW-0677">Repeat</keyword>
<dbReference type="InterPro" id="IPR011990">
    <property type="entry name" value="TPR-like_helical_dom_sf"/>
</dbReference>
<accession>A0A095ZI17</accession>
<evidence type="ECO:0000256" key="2">
    <source>
        <dbReference type="ARBA" id="ARBA00022803"/>
    </source>
</evidence>
<keyword evidence="2 3" id="KW-0802">TPR repeat</keyword>
<evidence type="ECO:0000313" key="4">
    <source>
        <dbReference type="EMBL" id="KGF34323.1"/>
    </source>
</evidence>
<dbReference type="EMBL" id="JRNN01000072">
    <property type="protein sequence ID" value="KGF34323.1"/>
    <property type="molecule type" value="Genomic_DNA"/>
</dbReference>
<dbReference type="SUPFAM" id="SSF81901">
    <property type="entry name" value="HCP-like"/>
    <property type="match status" value="1"/>
</dbReference>
<organism evidence="4 5">
    <name type="scientific">Hoylesella buccalis DNF00853</name>
    <dbReference type="NCBI Taxonomy" id="1401074"/>
    <lineage>
        <taxon>Bacteria</taxon>
        <taxon>Pseudomonadati</taxon>
        <taxon>Bacteroidota</taxon>
        <taxon>Bacteroidia</taxon>
        <taxon>Bacteroidales</taxon>
        <taxon>Prevotellaceae</taxon>
        <taxon>Hoylesella</taxon>
    </lineage>
</organism>
<dbReference type="PROSITE" id="PS50005">
    <property type="entry name" value="TPR"/>
    <property type="match status" value="1"/>
</dbReference>
<dbReference type="PANTHER" id="PTHR44186">
    <property type="match status" value="1"/>
</dbReference>
<reference evidence="4 5" key="1">
    <citation type="submission" date="2014-07" db="EMBL/GenBank/DDBJ databases">
        <authorList>
            <person name="McCorrison J."/>
            <person name="Sanka R."/>
            <person name="Torralba M."/>
            <person name="Gillis M."/>
            <person name="Haft D.H."/>
            <person name="Methe B."/>
            <person name="Sutton G."/>
            <person name="Nelson K.E."/>
        </authorList>
    </citation>
    <scope>NUCLEOTIDE SEQUENCE [LARGE SCALE GENOMIC DNA]</scope>
    <source>
        <strain evidence="4 5">DNF00853</strain>
    </source>
</reference>
<dbReference type="AlphaFoldDB" id="A0A095ZI17"/>
<name>A0A095ZI17_9BACT</name>
<protein>
    <submittedName>
        <fullName evidence="4">Uncharacterized protein</fullName>
    </submittedName>
</protein>
<feature type="repeat" description="TPR" evidence="3">
    <location>
        <begin position="260"/>
        <end position="293"/>
    </location>
</feature>
<dbReference type="SMART" id="SM00028">
    <property type="entry name" value="TPR"/>
    <property type="match status" value="3"/>
</dbReference>
<dbReference type="Gene3D" id="1.25.40.10">
    <property type="entry name" value="Tetratricopeptide repeat domain"/>
    <property type="match status" value="2"/>
</dbReference>
<dbReference type="PANTHER" id="PTHR44186:SF1">
    <property type="entry name" value="BARDET-BIEDL SYNDROME 4 PROTEIN"/>
    <property type="match status" value="1"/>
</dbReference>
<dbReference type="Pfam" id="PF07719">
    <property type="entry name" value="TPR_2"/>
    <property type="match status" value="1"/>
</dbReference>
<dbReference type="InterPro" id="IPR013105">
    <property type="entry name" value="TPR_2"/>
</dbReference>
<dbReference type="Proteomes" id="UP000029556">
    <property type="component" value="Unassembled WGS sequence"/>
</dbReference>
<dbReference type="InterPro" id="IPR019734">
    <property type="entry name" value="TPR_rpt"/>
</dbReference>
<dbReference type="Pfam" id="PF13432">
    <property type="entry name" value="TPR_16"/>
    <property type="match status" value="1"/>
</dbReference>